<name>A0ABR7UXB0_9FLAO</name>
<evidence type="ECO:0000256" key="1">
    <source>
        <dbReference type="ARBA" id="ARBA00022729"/>
    </source>
</evidence>
<keyword evidence="1 2" id="KW-0732">Signal</keyword>
<feature type="domain" description="Soluble ligand binding" evidence="4">
    <location>
        <begin position="487"/>
        <end position="535"/>
    </location>
</feature>
<dbReference type="PANTHER" id="PTHR33619:SF3">
    <property type="entry name" value="POLYSACCHARIDE EXPORT PROTEIN GFCE-RELATED"/>
    <property type="match status" value="1"/>
</dbReference>
<keyword evidence="6" id="KW-1185">Reference proteome</keyword>
<feature type="signal peptide" evidence="2">
    <location>
        <begin position="1"/>
        <end position="22"/>
    </location>
</feature>
<proteinExistence type="predicted"/>
<keyword evidence="5" id="KW-0762">Sugar transport</keyword>
<dbReference type="InterPro" id="IPR049712">
    <property type="entry name" value="Poly_export"/>
</dbReference>
<comment type="caution">
    <text evidence="5">The sequence shown here is derived from an EMBL/GenBank/DDBJ whole genome shotgun (WGS) entry which is preliminary data.</text>
</comment>
<evidence type="ECO:0000256" key="2">
    <source>
        <dbReference type="SAM" id="SignalP"/>
    </source>
</evidence>
<dbReference type="InterPro" id="IPR019554">
    <property type="entry name" value="Soluble_ligand-bd"/>
</dbReference>
<dbReference type="Gene3D" id="3.10.560.10">
    <property type="entry name" value="Outer membrane lipoprotein wza domain like"/>
    <property type="match status" value="6"/>
</dbReference>
<feature type="domain" description="Soluble ligand binding" evidence="4">
    <location>
        <begin position="313"/>
        <end position="362"/>
    </location>
</feature>
<keyword evidence="5" id="KW-0813">Transport</keyword>
<gene>
    <name evidence="5" type="ORF">B6A10_15945</name>
</gene>
<dbReference type="Pfam" id="PF02563">
    <property type="entry name" value="Poly_export"/>
    <property type="match status" value="1"/>
</dbReference>
<feature type="domain" description="Soluble ligand binding" evidence="4">
    <location>
        <begin position="397"/>
        <end position="441"/>
    </location>
</feature>
<feature type="domain" description="Polysaccharide export protein N-terminal" evidence="3">
    <location>
        <begin position="146"/>
        <end position="223"/>
    </location>
</feature>
<sequence>MKNITVVFLFFFTLLLSYHSHAQDILKSSDLSTVKVANLSDADIAKIKAQLQSNHMTIEQAEPMALSKGMSAAEFAKLKERLNSLSTGSLNNKAAGNTTGKTNNSGRVLDKIANNKVKDSVNAMIFGSELFDNPTLNFEPDSNLATPVNYILGPGDELQVSVYGVQEYNASIPVSVEGKISIQYVGEIAVSGMSIEAATQKIKAAIARVYSTVASGQSQVSVSLSRIRTISITIVGGKQPGNYSISSLATVYNALHLAGGPGKNGSYRNIELIRNNKVYKYVDIYRFLVKGDQSDNVTLKENDVIRIPVYTQRVTVTGEVKRPGIFEMKKGETFSDLLRFASGFNEFAYTASVNVTQKTGKEFKVKDISEKEFSSYQPQAGDVFRITKILNRFENRIKIEGAVFRPDYYSYSEGMRVSDLIQRAEGLKEDAYTKRARIIRLQSDLTTEIVTVDLAAVLAGDRTADIALKREDEVTIYSVLDFKEDYKVTIDGEVKNPGEYDYVDNLSLNDLIVQVGGLTGSASKRVEIARMIKSDERDDNDPKRVELIALEITADNNEQAKNFVLQPFDVINIRRMAVYEKPQMVKVSGAVVYPGKYVLANKKESVYNVVMRAGGLTSVANIEGMKILRPIKQEQIDDIESIDLNLSKNDTLKEKLTKKLKEEAKFAVIPLDWEKIEKNKEHYSNVTLFPEDEIVVSTFNEGVKVSGNVLLNSEIPYRKSKGLNYYLNAVGGVNSKGWKKKAYVIYPNGKADVTSSFLFFKSYPKVTPDSQIVVPEKPERKRMSTGEWVSIGSVFSSLALLIITAFK</sequence>
<evidence type="ECO:0000313" key="6">
    <source>
        <dbReference type="Proteomes" id="UP000661715"/>
    </source>
</evidence>
<accession>A0ABR7UXB0</accession>
<dbReference type="InterPro" id="IPR003715">
    <property type="entry name" value="Poly_export_N"/>
</dbReference>
<dbReference type="Proteomes" id="UP000661715">
    <property type="component" value="Unassembled WGS sequence"/>
</dbReference>
<dbReference type="EMBL" id="NASZ01000036">
    <property type="protein sequence ID" value="MBD0726663.1"/>
    <property type="molecule type" value="Genomic_DNA"/>
</dbReference>
<reference evidence="5 6" key="1">
    <citation type="journal article" date="2020" name="Microbiol. Res.">
        <title>Flavobacterium pokkalii sp. nov., a novel plant growth promoting native rhizobacteria isolated from pokkali rice grown in coastal saline affected agricultural regions of southern India, Kerala.</title>
        <authorList>
            <person name="Menon R.R."/>
            <person name="Kumari S."/>
            <person name="Viver T."/>
            <person name="Rameshkumar N."/>
        </authorList>
    </citation>
    <scope>NUCLEOTIDE SEQUENCE [LARGE SCALE GENOMIC DNA]</scope>
    <source>
        <strain evidence="5 6">L1I52</strain>
    </source>
</reference>
<organism evidence="5 6">
    <name type="scientific">Flavobacterium pokkalii</name>
    <dbReference type="NCBI Taxonomy" id="1940408"/>
    <lineage>
        <taxon>Bacteria</taxon>
        <taxon>Pseudomonadati</taxon>
        <taxon>Bacteroidota</taxon>
        <taxon>Flavobacteriia</taxon>
        <taxon>Flavobacteriales</taxon>
        <taxon>Flavobacteriaceae</taxon>
        <taxon>Flavobacterium</taxon>
    </lineage>
</organism>
<dbReference type="Pfam" id="PF10531">
    <property type="entry name" value="SLBB"/>
    <property type="match status" value="4"/>
</dbReference>
<dbReference type="PANTHER" id="PTHR33619">
    <property type="entry name" value="POLYSACCHARIDE EXPORT PROTEIN GFCE-RELATED"/>
    <property type="match status" value="1"/>
</dbReference>
<dbReference type="RefSeq" id="WP_188221652.1">
    <property type="nucleotide sequence ID" value="NZ_NASZ01000036.1"/>
</dbReference>
<feature type="chain" id="PRO_5046108131" evidence="2">
    <location>
        <begin position="23"/>
        <end position="807"/>
    </location>
</feature>
<evidence type="ECO:0000259" key="3">
    <source>
        <dbReference type="Pfam" id="PF02563"/>
    </source>
</evidence>
<evidence type="ECO:0000259" key="4">
    <source>
        <dbReference type="Pfam" id="PF10531"/>
    </source>
</evidence>
<protein>
    <submittedName>
        <fullName evidence="5">Sugar transporter</fullName>
    </submittedName>
</protein>
<feature type="domain" description="Soluble ligand binding" evidence="4">
    <location>
        <begin position="238"/>
        <end position="277"/>
    </location>
</feature>
<evidence type="ECO:0000313" key="5">
    <source>
        <dbReference type="EMBL" id="MBD0726663.1"/>
    </source>
</evidence>
<dbReference type="SUPFAM" id="SSF142984">
    <property type="entry name" value="Nqo1 middle domain-like"/>
    <property type="match status" value="1"/>
</dbReference>